<proteinExistence type="predicted"/>
<dbReference type="OrthoDB" id="9807687at2"/>
<dbReference type="EMBL" id="SSNZ01000002">
    <property type="protein sequence ID" value="THF51284.1"/>
    <property type="molecule type" value="Genomic_DNA"/>
</dbReference>
<evidence type="ECO:0000259" key="1">
    <source>
        <dbReference type="Pfam" id="PF08885"/>
    </source>
</evidence>
<dbReference type="AlphaFoldDB" id="A0A4S3ZZ65"/>
<dbReference type="GO" id="GO:0016788">
    <property type="term" value="F:hydrolase activity, acting on ester bonds"/>
    <property type="evidence" value="ECO:0007669"/>
    <property type="project" value="UniProtKB-ARBA"/>
</dbReference>
<keyword evidence="3" id="KW-1185">Reference proteome</keyword>
<dbReference type="RefSeq" id="WP_136402270.1">
    <property type="nucleotide sequence ID" value="NZ_SSNZ01000002.1"/>
</dbReference>
<accession>A0A4S3ZZ65</accession>
<dbReference type="InterPro" id="IPR014982">
    <property type="entry name" value="GSCFA"/>
</dbReference>
<protein>
    <submittedName>
        <fullName evidence="2">GSCFA domain-containing protein</fullName>
    </submittedName>
</protein>
<evidence type="ECO:0000313" key="3">
    <source>
        <dbReference type="Proteomes" id="UP000307507"/>
    </source>
</evidence>
<comment type="caution">
    <text evidence="2">The sequence shown here is derived from an EMBL/GenBank/DDBJ whole genome shotgun (WGS) entry which is preliminary data.</text>
</comment>
<evidence type="ECO:0000313" key="2">
    <source>
        <dbReference type="EMBL" id="THF51284.1"/>
    </source>
</evidence>
<gene>
    <name evidence="2" type="ORF">E6C50_05810</name>
</gene>
<dbReference type="PROSITE" id="PS51257">
    <property type="entry name" value="PROKAR_LIPOPROTEIN"/>
    <property type="match status" value="1"/>
</dbReference>
<sequence length="315" mass="36646">MQFRTPILILKSNNPIDYTSQVVSLGSCFAVNMSEKLDYFRFRNYCNPFGILFHPLAIEKAIGFALQEKQFTEEDIFFYNEQWHSFDVHSDLNATKPEELLKNLNQTTSETRNQLTDATHVLITLGTAWAYRKTEDDKLVANCHKVPQKQFKKELLPVAVIQESLERMIGGISQLNPKVQFVFTVSPVRHSKDGFVENQWSKANLITAVHQVISETPNAVYFPGYEIMMDELRDYRFYAEDMLHPNGIAIDYIWQRFTETWIAETVWPVMKEVDSIQKGLAHRSFNPDSEQHLRFMENLKIKIAKLAVEYPNIQL</sequence>
<dbReference type="SUPFAM" id="SSF52266">
    <property type="entry name" value="SGNH hydrolase"/>
    <property type="match status" value="1"/>
</dbReference>
<reference evidence="2 3" key="1">
    <citation type="submission" date="2019-04" db="EMBL/GenBank/DDBJ databases">
        <title>Flavobacterium sp. nov. isolated from construction timber.</title>
        <authorList>
            <person name="Lin S.-Y."/>
            <person name="Chang C.-T."/>
            <person name="Young C.-C."/>
        </authorList>
    </citation>
    <scope>NUCLEOTIDE SEQUENCE [LARGE SCALE GENOMIC DNA]</scope>
    <source>
        <strain evidence="2 3">CC-CTC003</strain>
    </source>
</reference>
<dbReference type="Pfam" id="PF08885">
    <property type="entry name" value="GSCFA"/>
    <property type="match status" value="1"/>
</dbReference>
<dbReference type="InterPro" id="IPR036514">
    <property type="entry name" value="SGNH_hydro_sf"/>
</dbReference>
<organism evidence="2 3">
    <name type="scientific">Flavobacterium supellecticarium</name>
    <dbReference type="NCBI Taxonomy" id="2565924"/>
    <lineage>
        <taxon>Bacteria</taxon>
        <taxon>Pseudomonadati</taxon>
        <taxon>Bacteroidota</taxon>
        <taxon>Flavobacteriia</taxon>
        <taxon>Flavobacteriales</taxon>
        <taxon>Flavobacteriaceae</taxon>
        <taxon>Flavobacterium</taxon>
    </lineage>
</organism>
<feature type="domain" description="GSCFA" evidence="1">
    <location>
        <begin position="21"/>
        <end position="257"/>
    </location>
</feature>
<dbReference type="Proteomes" id="UP000307507">
    <property type="component" value="Unassembled WGS sequence"/>
</dbReference>
<name>A0A4S3ZZ65_9FLAO</name>
<dbReference type="Gene3D" id="3.40.50.1110">
    <property type="entry name" value="SGNH hydrolase"/>
    <property type="match status" value="1"/>
</dbReference>